<keyword evidence="1" id="KW-0479">Metal-binding</keyword>
<dbReference type="InterPro" id="IPR013083">
    <property type="entry name" value="Znf_RING/FYVE/PHD"/>
</dbReference>
<gene>
    <name evidence="8" type="ORF">CEURO_LOCUS15536</name>
</gene>
<dbReference type="InterPro" id="IPR011009">
    <property type="entry name" value="Kinase-like_dom_sf"/>
</dbReference>
<dbReference type="SUPFAM" id="SSF50978">
    <property type="entry name" value="WD40 repeat-like"/>
    <property type="match status" value="1"/>
</dbReference>
<evidence type="ECO:0000256" key="5">
    <source>
        <dbReference type="PROSITE-ProRule" id="PRU00221"/>
    </source>
</evidence>
<dbReference type="AlphaFoldDB" id="A0A9P0ZIW4"/>
<feature type="domain" description="RING-type" evidence="7">
    <location>
        <begin position="9"/>
        <end position="54"/>
    </location>
</feature>
<evidence type="ECO:0000256" key="4">
    <source>
        <dbReference type="PROSITE-ProRule" id="PRU00175"/>
    </source>
</evidence>
<dbReference type="InterPro" id="IPR027370">
    <property type="entry name" value="Znf-RING_euk"/>
</dbReference>
<dbReference type="GO" id="GO:0004672">
    <property type="term" value="F:protein kinase activity"/>
    <property type="evidence" value="ECO:0007669"/>
    <property type="project" value="InterPro"/>
</dbReference>
<dbReference type="SMART" id="SM00320">
    <property type="entry name" value="WD40"/>
    <property type="match status" value="6"/>
</dbReference>
<dbReference type="OrthoDB" id="674604at2759"/>
<keyword evidence="3" id="KW-0862">Zinc</keyword>
<dbReference type="InterPro" id="IPR001841">
    <property type="entry name" value="Znf_RING"/>
</dbReference>
<dbReference type="Pfam" id="PF13445">
    <property type="entry name" value="zf-RING_UBOX"/>
    <property type="match status" value="1"/>
</dbReference>
<dbReference type="CDD" id="cd16587">
    <property type="entry name" value="RING-HC_TRIM32_C-VII"/>
    <property type="match status" value="1"/>
</dbReference>
<dbReference type="PANTHER" id="PTHR44489">
    <property type="match status" value="1"/>
</dbReference>
<dbReference type="Gene3D" id="2.130.10.10">
    <property type="entry name" value="YVTN repeat-like/Quinoprotein amine dehydrogenase"/>
    <property type="match status" value="2"/>
</dbReference>
<dbReference type="InterPro" id="IPR044715">
    <property type="entry name" value="WDR86-like"/>
</dbReference>
<evidence type="ECO:0000313" key="9">
    <source>
        <dbReference type="Proteomes" id="UP001152484"/>
    </source>
</evidence>
<dbReference type="PANTHER" id="PTHR44489:SF11">
    <property type="entry name" value="WD REPEAT DOMAIN 86"/>
    <property type="match status" value="1"/>
</dbReference>
<dbReference type="GO" id="GO:0008270">
    <property type="term" value="F:zinc ion binding"/>
    <property type="evidence" value="ECO:0007669"/>
    <property type="project" value="UniProtKB-KW"/>
</dbReference>
<keyword evidence="2 4" id="KW-0863">Zinc-finger</keyword>
<dbReference type="InterPro" id="IPR001680">
    <property type="entry name" value="WD40_rpt"/>
</dbReference>
<dbReference type="Gene3D" id="1.10.510.10">
    <property type="entry name" value="Transferase(Phosphotransferase) domain 1"/>
    <property type="match status" value="1"/>
</dbReference>
<dbReference type="EMBL" id="CAMAPE010000038">
    <property type="protein sequence ID" value="CAH9101742.1"/>
    <property type="molecule type" value="Genomic_DNA"/>
</dbReference>
<sequence>MEFPEPPECPVCLQPYESTLTIPRVLACGHSACEACIGRLPNAFPNTIRCPACTQLLKLPKPLSSLPKNIDLLRFSSLLLNEDPPLQPKTANSLQEPKSDSSIFSTAVWPREFYLYWSSWILPENSVSTEPRNSGYNFTDDFCYLLHGCLTKCLRNHDVMSSGNPAEKEEVCLLKLGISIHKDENYCKFKCSYEVKVLRVLYEMAYRERNELDLILHANSRHHGVCKVYGFWYCEDANSVYLVCPKFETNVSMFTDLISDEKGCIKSWAMVGLDICEAVINLHLQGVSIGCFGASCFGMDEFGHTHVDICETLVAIRRFRKMITCYENLAVGLENENLTECLFVSPEAMFGFLKTEGVQIDYTVDVWSLASLLLWILIGEPFAQEMKVYLRYIIEFDEMRCDLFGWYTEWMERTVNLFERQLKPEFIPLSDIFCKCLDFNPENRSPVIELWKSLREVIVKPDVDVLTNLKQVKNKNSIPLCLLFGDLCLSKCLSICRANKQSTDGKDDEKDEILKVGKDVIEGIPDGEIKCIDLIEHRDCITGFAIGGGFLFSSSFDKVVNVWSLQDYSHVHAFKGHEQRVTAVTFVDDVQPMCISGDNGGAICIWAATAPLGREPIIKLYEQKDWRYSGIHALAVSGSNHLYTGSGDKSIKAWSLQDYTLSCTMTGHNSVVSSLVICKEVLYSGSWDGTVRLWCLSDHSLLAVLGENMPSNLTSVLSVAADEDSLVVAHENGIVEIWCNDTLLKSTQAHNGAVFSACKKGRWIFTGGWDKAVNVQELYGKDTQIDATVFGSISCDSVVTALLYWQGKLFIGQADRVIKVYYSTEQ</sequence>
<accession>A0A9P0ZIW4</accession>
<keyword evidence="5" id="KW-0853">WD repeat</keyword>
<evidence type="ECO:0000256" key="1">
    <source>
        <dbReference type="ARBA" id="ARBA00022723"/>
    </source>
</evidence>
<dbReference type="SMART" id="SM00220">
    <property type="entry name" value="S_TKc"/>
    <property type="match status" value="1"/>
</dbReference>
<comment type="caution">
    <text evidence="8">The sequence shown here is derived from an EMBL/GenBank/DDBJ whole genome shotgun (WGS) entry which is preliminary data.</text>
</comment>
<dbReference type="SUPFAM" id="SSF56112">
    <property type="entry name" value="Protein kinase-like (PK-like)"/>
    <property type="match status" value="1"/>
</dbReference>
<dbReference type="PROSITE" id="PS50011">
    <property type="entry name" value="PROTEIN_KINASE_DOM"/>
    <property type="match status" value="1"/>
</dbReference>
<proteinExistence type="predicted"/>
<dbReference type="InterPro" id="IPR036322">
    <property type="entry name" value="WD40_repeat_dom_sf"/>
</dbReference>
<dbReference type="PROSITE" id="PS50294">
    <property type="entry name" value="WD_REPEATS_REGION"/>
    <property type="match status" value="1"/>
</dbReference>
<protein>
    <submittedName>
        <fullName evidence="8">Uncharacterized protein</fullName>
    </submittedName>
</protein>
<evidence type="ECO:0000313" key="8">
    <source>
        <dbReference type="EMBL" id="CAH9101742.1"/>
    </source>
</evidence>
<organism evidence="8 9">
    <name type="scientific">Cuscuta europaea</name>
    <name type="common">European dodder</name>
    <dbReference type="NCBI Taxonomy" id="41803"/>
    <lineage>
        <taxon>Eukaryota</taxon>
        <taxon>Viridiplantae</taxon>
        <taxon>Streptophyta</taxon>
        <taxon>Embryophyta</taxon>
        <taxon>Tracheophyta</taxon>
        <taxon>Spermatophyta</taxon>
        <taxon>Magnoliopsida</taxon>
        <taxon>eudicotyledons</taxon>
        <taxon>Gunneridae</taxon>
        <taxon>Pentapetalae</taxon>
        <taxon>asterids</taxon>
        <taxon>lamiids</taxon>
        <taxon>Solanales</taxon>
        <taxon>Convolvulaceae</taxon>
        <taxon>Cuscuteae</taxon>
        <taxon>Cuscuta</taxon>
        <taxon>Cuscuta subgen. Cuscuta</taxon>
    </lineage>
</organism>
<dbReference type="SMART" id="SM00184">
    <property type="entry name" value="RING"/>
    <property type="match status" value="1"/>
</dbReference>
<feature type="domain" description="Protein kinase" evidence="6">
    <location>
        <begin position="154"/>
        <end position="458"/>
    </location>
</feature>
<evidence type="ECO:0000259" key="6">
    <source>
        <dbReference type="PROSITE" id="PS50011"/>
    </source>
</evidence>
<dbReference type="Pfam" id="PF00400">
    <property type="entry name" value="WD40"/>
    <property type="match status" value="3"/>
</dbReference>
<dbReference type="Proteomes" id="UP001152484">
    <property type="component" value="Unassembled WGS sequence"/>
</dbReference>
<dbReference type="InterPro" id="IPR015943">
    <property type="entry name" value="WD40/YVTN_repeat-like_dom_sf"/>
</dbReference>
<reference evidence="8" key="1">
    <citation type="submission" date="2022-07" db="EMBL/GenBank/DDBJ databases">
        <authorList>
            <person name="Macas J."/>
            <person name="Novak P."/>
            <person name="Neumann P."/>
        </authorList>
    </citation>
    <scope>NUCLEOTIDE SEQUENCE</scope>
</reference>
<dbReference type="PROSITE" id="PS50089">
    <property type="entry name" value="ZF_RING_2"/>
    <property type="match status" value="1"/>
</dbReference>
<dbReference type="SUPFAM" id="SSF57850">
    <property type="entry name" value="RING/U-box"/>
    <property type="match status" value="1"/>
</dbReference>
<evidence type="ECO:0000256" key="2">
    <source>
        <dbReference type="ARBA" id="ARBA00022771"/>
    </source>
</evidence>
<dbReference type="GO" id="GO:0005524">
    <property type="term" value="F:ATP binding"/>
    <property type="evidence" value="ECO:0007669"/>
    <property type="project" value="InterPro"/>
</dbReference>
<dbReference type="InterPro" id="IPR000719">
    <property type="entry name" value="Prot_kinase_dom"/>
</dbReference>
<feature type="repeat" description="WD" evidence="5">
    <location>
        <begin position="665"/>
        <end position="704"/>
    </location>
</feature>
<dbReference type="Gene3D" id="3.30.40.10">
    <property type="entry name" value="Zinc/RING finger domain, C3HC4 (zinc finger)"/>
    <property type="match status" value="1"/>
</dbReference>
<dbReference type="PROSITE" id="PS50082">
    <property type="entry name" value="WD_REPEATS_2"/>
    <property type="match status" value="1"/>
</dbReference>
<keyword evidence="9" id="KW-1185">Reference proteome</keyword>
<name>A0A9P0ZIW4_CUSEU</name>
<evidence type="ECO:0000259" key="7">
    <source>
        <dbReference type="PROSITE" id="PS50089"/>
    </source>
</evidence>
<evidence type="ECO:0000256" key="3">
    <source>
        <dbReference type="ARBA" id="ARBA00022833"/>
    </source>
</evidence>